<reference evidence="1" key="2">
    <citation type="journal article" date="2022" name="New Phytol.">
        <title>Evolutionary transition to the ectomycorrhizal habit in the genomes of a hyperdiverse lineage of mushroom-forming fungi.</title>
        <authorList>
            <person name="Looney B."/>
            <person name="Miyauchi S."/>
            <person name="Morin E."/>
            <person name="Drula E."/>
            <person name="Courty P.E."/>
            <person name="Kohler A."/>
            <person name="Kuo A."/>
            <person name="LaButti K."/>
            <person name="Pangilinan J."/>
            <person name="Lipzen A."/>
            <person name="Riley R."/>
            <person name="Andreopoulos W."/>
            <person name="He G."/>
            <person name="Johnson J."/>
            <person name="Nolan M."/>
            <person name="Tritt A."/>
            <person name="Barry K.W."/>
            <person name="Grigoriev I.V."/>
            <person name="Nagy L.G."/>
            <person name="Hibbett D."/>
            <person name="Henrissat B."/>
            <person name="Matheny P.B."/>
            <person name="Labbe J."/>
            <person name="Martin F.M."/>
        </authorList>
    </citation>
    <scope>NUCLEOTIDE SEQUENCE</scope>
    <source>
        <strain evidence="1">FP105234-sp</strain>
    </source>
</reference>
<organism evidence="1 2">
    <name type="scientific">Auriscalpium vulgare</name>
    <dbReference type="NCBI Taxonomy" id="40419"/>
    <lineage>
        <taxon>Eukaryota</taxon>
        <taxon>Fungi</taxon>
        <taxon>Dikarya</taxon>
        <taxon>Basidiomycota</taxon>
        <taxon>Agaricomycotina</taxon>
        <taxon>Agaricomycetes</taxon>
        <taxon>Russulales</taxon>
        <taxon>Auriscalpiaceae</taxon>
        <taxon>Auriscalpium</taxon>
    </lineage>
</organism>
<dbReference type="Proteomes" id="UP000814033">
    <property type="component" value="Unassembled WGS sequence"/>
</dbReference>
<accession>A0ACB8S5F1</accession>
<protein>
    <submittedName>
        <fullName evidence="1">Uncharacterized protein</fullName>
    </submittedName>
</protein>
<sequence length="206" mass="22874">MPSSLCLRLFPRRLANMSNPNFSVPLNFVEKKARTHALLVSVGFLILVPLGTLTARYARTFTNRWWFGHWIINFVISGPVIFAGWALGHQTTSESFTGGHYSDPHKKIGLALLIMYLLQLALGAVIHFVRVPFLFVGHRPPQNYIHAVLGLAILALAAYQVHYGLNTEWARTTGNVHPVPESAKHAWVALVVVGLMILPYITGKDG</sequence>
<gene>
    <name evidence="1" type="ORF">FA95DRAFT_323564</name>
</gene>
<evidence type="ECO:0000313" key="1">
    <source>
        <dbReference type="EMBL" id="KAI0051372.1"/>
    </source>
</evidence>
<dbReference type="EMBL" id="MU275853">
    <property type="protein sequence ID" value="KAI0051372.1"/>
    <property type="molecule type" value="Genomic_DNA"/>
</dbReference>
<proteinExistence type="predicted"/>
<reference evidence="1" key="1">
    <citation type="submission" date="2021-02" db="EMBL/GenBank/DDBJ databases">
        <authorList>
            <consortium name="DOE Joint Genome Institute"/>
            <person name="Ahrendt S."/>
            <person name="Looney B.P."/>
            <person name="Miyauchi S."/>
            <person name="Morin E."/>
            <person name="Drula E."/>
            <person name="Courty P.E."/>
            <person name="Chicoki N."/>
            <person name="Fauchery L."/>
            <person name="Kohler A."/>
            <person name="Kuo A."/>
            <person name="Labutti K."/>
            <person name="Pangilinan J."/>
            <person name="Lipzen A."/>
            <person name="Riley R."/>
            <person name="Andreopoulos W."/>
            <person name="He G."/>
            <person name="Johnson J."/>
            <person name="Barry K.W."/>
            <person name="Grigoriev I.V."/>
            <person name="Nagy L."/>
            <person name="Hibbett D."/>
            <person name="Henrissat B."/>
            <person name="Matheny P.B."/>
            <person name="Labbe J."/>
            <person name="Martin F."/>
        </authorList>
    </citation>
    <scope>NUCLEOTIDE SEQUENCE</scope>
    <source>
        <strain evidence="1">FP105234-sp</strain>
    </source>
</reference>
<keyword evidence="2" id="KW-1185">Reference proteome</keyword>
<evidence type="ECO:0000313" key="2">
    <source>
        <dbReference type="Proteomes" id="UP000814033"/>
    </source>
</evidence>
<name>A0ACB8S5F1_9AGAM</name>
<comment type="caution">
    <text evidence="1">The sequence shown here is derived from an EMBL/GenBank/DDBJ whole genome shotgun (WGS) entry which is preliminary data.</text>
</comment>